<keyword evidence="1" id="KW-1133">Transmembrane helix</keyword>
<keyword evidence="1" id="KW-0812">Transmembrane</keyword>
<evidence type="ECO:0000313" key="2">
    <source>
        <dbReference type="EMBL" id="ABZ75644.1"/>
    </source>
</evidence>
<dbReference type="EMBL" id="CP000931">
    <property type="protein sequence ID" value="ABZ75644.1"/>
    <property type="molecule type" value="Genomic_DNA"/>
</dbReference>
<accession>B0TIU9</accession>
<dbReference type="HOGENOM" id="CLU_1804886_0_0_6"/>
<dbReference type="AlphaFoldDB" id="B0TIU9"/>
<evidence type="ECO:0000313" key="3">
    <source>
        <dbReference type="Proteomes" id="UP000001317"/>
    </source>
</evidence>
<dbReference type="OrthoDB" id="6399627at2"/>
<protein>
    <recommendedName>
        <fullName evidence="4">Toxin CptA</fullName>
    </recommendedName>
</protein>
<dbReference type="Pfam" id="PF07254">
    <property type="entry name" value="Cpta_toxin"/>
    <property type="match status" value="1"/>
</dbReference>
<name>B0TIU9_SHEHH</name>
<gene>
    <name evidence="2" type="ordered locus">Shal_1075</name>
</gene>
<feature type="transmembrane region" description="Helical" evidence="1">
    <location>
        <begin position="18"/>
        <end position="37"/>
    </location>
</feature>
<keyword evidence="3" id="KW-1185">Reference proteome</keyword>
<dbReference type="KEGG" id="shl:Shal_1075"/>
<proteinExistence type="predicted"/>
<dbReference type="RefSeq" id="WP_012276191.1">
    <property type="nucleotide sequence ID" value="NC_010334.1"/>
</dbReference>
<reference evidence="2" key="1">
    <citation type="submission" date="2008-01" db="EMBL/GenBank/DDBJ databases">
        <title>Complete sequence of Shewanella halifaxensis HAW-EB4.</title>
        <authorList>
            <consortium name="US DOE Joint Genome Institute"/>
            <person name="Copeland A."/>
            <person name="Lucas S."/>
            <person name="Lapidus A."/>
            <person name="Glavina del Rio T."/>
            <person name="Dalin E."/>
            <person name="Tice H."/>
            <person name="Bruce D."/>
            <person name="Goodwin L."/>
            <person name="Pitluck S."/>
            <person name="Sims D."/>
            <person name="Brettin T."/>
            <person name="Detter J.C."/>
            <person name="Han C."/>
            <person name="Kuske C.R."/>
            <person name="Schmutz J."/>
            <person name="Larimer F."/>
            <person name="Land M."/>
            <person name="Hauser L."/>
            <person name="Kyrpides N."/>
            <person name="Kim E."/>
            <person name="Zhao J.-S."/>
            <person name="Richardson P."/>
        </authorList>
    </citation>
    <scope>NUCLEOTIDE SEQUENCE [LARGE SCALE GENOMIC DNA]</scope>
    <source>
        <strain evidence="2">HAW-EB4</strain>
    </source>
</reference>
<organism evidence="2 3">
    <name type="scientific">Shewanella halifaxensis (strain HAW-EB4)</name>
    <dbReference type="NCBI Taxonomy" id="458817"/>
    <lineage>
        <taxon>Bacteria</taxon>
        <taxon>Pseudomonadati</taxon>
        <taxon>Pseudomonadota</taxon>
        <taxon>Gammaproteobacteria</taxon>
        <taxon>Alteromonadales</taxon>
        <taxon>Shewanellaceae</taxon>
        <taxon>Shewanella</taxon>
    </lineage>
</organism>
<dbReference type="InterPro" id="IPR009883">
    <property type="entry name" value="YgfX"/>
</dbReference>
<dbReference type="STRING" id="458817.Shal_1075"/>
<keyword evidence="1" id="KW-0472">Membrane</keyword>
<dbReference type="Proteomes" id="UP000001317">
    <property type="component" value="Chromosome"/>
</dbReference>
<dbReference type="eggNOG" id="ENOG50318V5">
    <property type="taxonomic scope" value="Bacteria"/>
</dbReference>
<feature type="transmembrane region" description="Helical" evidence="1">
    <location>
        <begin position="43"/>
        <end position="62"/>
    </location>
</feature>
<evidence type="ECO:0000256" key="1">
    <source>
        <dbReference type="SAM" id="Phobius"/>
    </source>
</evidence>
<evidence type="ECO:0008006" key="4">
    <source>
        <dbReference type="Google" id="ProtNLM"/>
    </source>
</evidence>
<sequence length="138" mass="16129">MDVQQHSFDVCSSFGQRFSLTVIAFVCLSSFFIWPYAENTLYILFKGLLFITCCVFFVWQLWRLKEWRCRFVLRADGVGKLEGNVDFALIGKPVITPFAVMFDISLAKQSRRLVVWADMLDDTNFRHLCRLLQLASQR</sequence>